<dbReference type="AlphaFoldDB" id="A0A0Q9YMI8"/>
<comment type="caution">
    <text evidence="2">The sequence shown here is derived from an EMBL/GenBank/DDBJ whole genome shotgun (WGS) entry which is preliminary data.</text>
</comment>
<dbReference type="SUPFAM" id="SSF54292">
    <property type="entry name" value="2Fe-2S ferredoxin-like"/>
    <property type="match status" value="1"/>
</dbReference>
<dbReference type="STRING" id="295108.HT99x_01191"/>
<dbReference type="InterPro" id="IPR006058">
    <property type="entry name" value="2Fe2S_fd_BS"/>
</dbReference>
<dbReference type="Gene3D" id="3.10.20.30">
    <property type="match status" value="1"/>
</dbReference>
<organism evidence="2">
    <name type="scientific">Candidatus Berkiella aquae</name>
    <dbReference type="NCBI Taxonomy" id="295108"/>
    <lineage>
        <taxon>Bacteria</taxon>
        <taxon>Pseudomonadati</taxon>
        <taxon>Pseudomonadota</taxon>
        <taxon>Gammaproteobacteria</taxon>
        <taxon>Candidatus Berkiellales</taxon>
        <taxon>Candidatus Berkiellaceae</taxon>
        <taxon>Candidatus Berkiella</taxon>
    </lineage>
</organism>
<dbReference type="InterPro" id="IPR012675">
    <property type="entry name" value="Beta-grasp_dom_sf"/>
</dbReference>
<dbReference type="InterPro" id="IPR001041">
    <property type="entry name" value="2Fe-2S_ferredoxin-type"/>
</dbReference>
<dbReference type="EMBL" id="LKAJ02000001">
    <property type="protein sequence ID" value="MCS5710314.1"/>
    <property type="molecule type" value="Genomic_DNA"/>
</dbReference>
<evidence type="ECO:0000259" key="1">
    <source>
        <dbReference type="PROSITE" id="PS51085"/>
    </source>
</evidence>
<dbReference type="Pfam" id="PF00111">
    <property type="entry name" value="Fer2"/>
    <property type="match status" value="1"/>
</dbReference>
<evidence type="ECO:0000313" key="3">
    <source>
        <dbReference type="EMBL" id="MCS5710314.1"/>
    </source>
</evidence>
<gene>
    <name evidence="3" type="ORF">HT99x_002650</name>
    <name evidence="2" type="ORF">HT99x_01191</name>
</gene>
<evidence type="ECO:0000313" key="2">
    <source>
        <dbReference type="EMBL" id="KRG21997.1"/>
    </source>
</evidence>
<name>A0A0Q9YMI8_9GAMM</name>
<dbReference type="Proteomes" id="UP000051497">
    <property type="component" value="Unassembled WGS sequence"/>
</dbReference>
<dbReference type="InterPro" id="IPR036010">
    <property type="entry name" value="2Fe-2S_ferredoxin-like_sf"/>
</dbReference>
<dbReference type="RefSeq" id="WP_075065805.1">
    <property type="nucleotide sequence ID" value="NZ_LKAJ02000001.1"/>
</dbReference>
<reference evidence="3" key="3">
    <citation type="submission" date="2021-06" db="EMBL/GenBank/DDBJ databases">
        <title>Genomic Description and Analysis of Intracellular Bacteria, Candidatus Berkiella cookevillensis and Candidatus Berkiella aquae.</title>
        <authorList>
            <person name="Kidane D.T."/>
            <person name="Mehari Y.T."/>
            <person name="Rice F.C."/>
            <person name="Arivett B.A."/>
            <person name="Farone A.L."/>
            <person name="Berk S.G."/>
            <person name="Farone M.B."/>
        </authorList>
    </citation>
    <scope>NUCLEOTIDE SEQUENCE</scope>
    <source>
        <strain evidence="3">HT99</strain>
    </source>
</reference>
<reference evidence="3" key="2">
    <citation type="journal article" date="2016" name="Genome Announc.">
        <title>Draft Genome Sequences of Two Novel Amoeba-Resistant Intranuclear Bacteria, 'Candidatus Berkiella cookevillensis' and 'Candidatus Berkiella aquae'.</title>
        <authorList>
            <person name="Mehari Y.T."/>
            <person name="Arivett B.A."/>
            <person name="Farone A.L."/>
            <person name="Gunderson J.H."/>
            <person name="Farone M.B."/>
        </authorList>
    </citation>
    <scope>NUCLEOTIDE SEQUENCE</scope>
    <source>
        <strain evidence="3">HT99</strain>
    </source>
</reference>
<evidence type="ECO:0000313" key="4">
    <source>
        <dbReference type="Proteomes" id="UP000051497"/>
    </source>
</evidence>
<dbReference type="EMBL" id="LKAJ01000003">
    <property type="protein sequence ID" value="KRG21997.1"/>
    <property type="molecule type" value="Genomic_DNA"/>
</dbReference>
<dbReference type="CDD" id="cd00207">
    <property type="entry name" value="fer2"/>
    <property type="match status" value="1"/>
</dbReference>
<reference evidence="2" key="1">
    <citation type="submission" date="2015-09" db="EMBL/GenBank/DDBJ databases">
        <title>Draft Genome Sequences of Two Novel Amoeba-resistant Intranuclear Bacteria, Candidatus Berkiella cookevillensis and Candidatus Berkiella aquae.</title>
        <authorList>
            <person name="Mehari Y.T."/>
            <person name="Arivett B.A."/>
            <person name="Farone A.L."/>
            <person name="Gunderson J.H."/>
            <person name="Farone M.B."/>
        </authorList>
    </citation>
    <scope>NUCLEOTIDE SEQUENCE [LARGE SCALE GENOMIC DNA]</scope>
    <source>
        <strain evidence="2">HT99</strain>
    </source>
</reference>
<sequence>MKKYTINFIDSDKAQITLTEGSELCEHLTAINSPVLFGCRSGICGTCLCEIEAIQGQLPEPSFEEQDALALYAPSNKKARLACQVQLLADITIKKIECYE</sequence>
<dbReference type="OrthoDB" id="9796486at2"/>
<feature type="domain" description="2Fe-2S ferredoxin-type" evidence="1">
    <location>
        <begin position="4"/>
        <end position="99"/>
    </location>
</feature>
<dbReference type="PROSITE" id="PS51085">
    <property type="entry name" value="2FE2S_FER_2"/>
    <property type="match status" value="1"/>
</dbReference>
<dbReference type="PROSITE" id="PS00197">
    <property type="entry name" value="2FE2S_FER_1"/>
    <property type="match status" value="1"/>
</dbReference>
<protein>
    <submittedName>
        <fullName evidence="3">(2Fe-2S)-binding protein</fullName>
    </submittedName>
</protein>
<dbReference type="GO" id="GO:0051537">
    <property type="term" value="F:2 iron, 2 sulfur cluster binding"/>
    <property type="evidence" value="ECO:0007669"/>
    <property type="project" value="InterPro"/>
</dbReference>
<accession>A0A0Q9YMI8</accession>
<proteinExistence type="predicted"/>
<keyword evidence="4" id="KW-1185">Reference proteome</keyword>